<dbReference type="EMBL" id="BAABME010000820">
    <property type="protein sequence ID" value="GAA0145697.1"/>
    <property type="molecule type" value="Genomic_DNA"/>
</dbReference>
<dbReference type="Proteomes" id="UP001454036">
    <property type="component" value="Unassembled WGS sequence"/>
</dbReference>
<proteinExistence type="predicted"/>
<name>A0AAV3P3L3_LITER</name>
<dbReference type="Pfam" id="PF08284">
    <property type="entry name" value="RVP_2"/>
    <property type="match status" value="2"/>
</dbReference>
<dbReference type="SUPFAM" id="SSF56672">
    <property type="entry name" value="DNA/RNA polymerases"/>
    <property type="match status" value="1"/>
</dbReference>
<protein>
    <recommendedName>
        <fullName evidence="3">CCHC-type domain-containing protein</fullName>
    </recommendedName>
</protein>
<dbReference type="Gene3D" id="2.40.70.10">
    <property type="entry name" value="Acid Proteases"/>
    <property type="match status" value="1"/>
</dbReference>
<dbReference type="Gene3D" id="4.10.60.10">
    <property type="entry name" value="Zinc finger, CCHC-type"/>
    <property type="match status" value="1"/>
</dbReference>
<evidence type="ECO:0000259" key="3">
    <source>
        <dbReference type="PROSITE" id="PS50158"/>
    </source>
</evidence>
<dbReference type="InterPro" id="IPR000477">
    <property type="entry name" value="RT_dom"/>
</dbReference>
<dbReference type="SUPFAM" id="SSF50630">
    <property type="entry name" value="Acid proteases"/>
    <property type="match status" value="1"/>
</dbReference>
<dbReference type="CDD" id="cd01647">
    <property type="entry name" value="RT_LTR"/>
    <property type="match status" value="1"/>
</dbReference>
<dbReference type="CDD" id="cd00303">
    <property type="entry name" value="retropepsin_like"/>
    <property type="match status" value="1"/>
</dbReference>
<dbReference type="GO" id="GO:0004190">
    <property type="term" value="F:aspartic-type endopeptidase activity"/>
    <property type="evidence" value="ECO:0007669"/>
    <property type="project" value="InterPro"/>
</dbReference>
<comment type="caution">
    <text evidence="4">The sequence shown here is derived from an EMBL/GenBank/DDBJ whole genome shotgun (WGS) entry which is preliminary data.</text>
</comment>
<dbReference type="Pfam" id="PF00098">
    <property type="entry name" value="zf-CCHC"/>
    <property type="match status" value="2"/>
</dbReference>
<dbReference type="InterPro" id="IPR036875">
    <property type="entry name" value="Znf_CCHC_sf"/>
</dbReference>
<feature type="compositionally biased region" description="Basic residues" evidence="2">
    <location>
        <begin position="16"/>
        <end position="32"/>
    </location>
</feature>
<evidence type="ECO:0000256" key="1">
    <source>
        <dbReference type="PROSITE-ProRule" id="PRU00047"/>
    </source>
</evidence>
<dbReference type="Pfam" id="PF03732">
    <property type="entry name" value="Retrotrans_gag"/>
    <property type="match status" value="1"/>
</dbReference>
<dbReference type="PANTHER" id="PTHR15503:SF45">
    <property type="entry name" value="RNA-DIRECTED DNA POLYMERASE HOMOLOG"/>
    <property type="match status" value="1"/>
</dbReference>
<dbReference type="Gene3D" id="3.30.70.270">
    <property type="match status" value="1"/>
</dbReference>
<dbReference type="SUPFAM" id="SSF57756">
    <property type="entry name" value="Retrovirus zinc finger-like domains"/>
    <property type="match status" value="1"/>
</dbReference>
<feature type="compositionally biased region" description="Gly residues" evidence="2">
    <location>
        <begin position="373"/>
        <end position="393"/>
    </location>
</feature>
<dbReference type="InterPro" id="IPR021109">
    <property type="entry name" value="Peptidase_aspartic_dom_sf"/>
</dbReference>
<dbReference type="GO" id="GO:0003676">
    <property type="term" value="F:nucleic acid binding"/>
    <property type="evidence" value="ECO:0007669"/>
    <property type="project" value="InterPro"/>
</dbReference>
<dbReference type="InterPro" id="IPR043128">
    <property type="entry name" value="Rev_trsase/Diguanyl_cyclase"/>
</dbReference>
<evidence type="ECO:0000313" key="4">
    <source>
        <dbReference type="EMBL" id="GAA0145697.1"/>
    </source>
</evidence>
<feature type="compositionally biased region" description="Low complexity" evidence="2">
    <location>
        <begin position="268"/>
        <end position="286"/>
    </location>
</feature>
<dbReference type="PANTHER" id="PTHR15503">
    <property type="entry name" value="LDOC1 RELATED"/>
    <property type="match status" value="1"/>
</dbReference>
<reference evidence="4 5" key="1">
    <citation type="submission" date="2024-01" db="EMBL/GenBank/DDBJ databases">
        <title>The complete chloroplast genome sequence of Lithospermum erythrorhizon: insights into the phylogenetic relationship among Boraginaceae species and the maternal lineages of purple gromwells.</title>
        <authorList>
            <person name="Okada T."/>
            <person name="Watanabe K."/>
        </authorList>
    </citation>
    <scope>NUCLEOTIDE SEQUENCE [LARGE SCALE GENOMIC DNA]</scope>
</reference>
<feature type="region of interest" description="Disordered" evidence="2">
    <location>
        <begin position="16"/>
        <end position="58"/>
    </location>
</feature>
<accession>A0AAV3P3L3</accession>
<dbReference type="Pfam" id="PF00078">
    <property type="entry name" value="RVT_1"/>
    <property type="match status" value="1"/>
</dbReference>
<evidence type="ECO:0000256" key="2">
    <source>
        <dbReference type="SAM" id="MobiDB-lite"/>
    </source>
</evidence>
<feature type="domain" description="CCHC-type" evidence="3">
    <location>
        <begin position="315"/>
        <end position="331"/>
    </location>
</feature>
<dbReference type="InterPro" id="IPR043502">
    <property type="entry name" value="DNA/RNA_pol_sf"/>
</dbReference>
<dbReference type="AlphaFoldDB" id="A0AAV3P3L3"/>
<dbReference type="GO" id="GO:0008270">
    <property type="term" value="F:zinc ion binding"/>
    <property type="evidence" value="ECO:0007669"/>
    <property type="project" value="UniProtKB-KW"/>
</dbReference>
<feature type="region of interest" description="Disordered" evidence="2">
    <location>
        <begin position="267"/>
        <end position="305"/>
    </location>
</feature>
<organism evidence="4 5">
    <name type="scientific">Lithospermum erythrorhizon</name>
    <name type="common">Purple gromwell</name>
    <name type="synonym">Lithospermum officinale var. erythrorhizon</name>
    <dbReference type="NCBI Taxonomy" id="34254"/>
    <lineage>
        <taxon>Eukaryota</taxon>
        <taxon>Viridiplantae</taxon>
        <taxon>Streptophyta</taxon>
        <taxon>Embryophyta</taxon>
        <taxon>Tracheophyta</taxon>
        <taxon>Spermatophyta</taxon>
        <taxon>Magnoliopsida</taxon>
        <taxon>eudicotyledons</taxon>
        <taxon>Gunneridae</taxon>
        <taxon>Pentapetalae</taxon>
        <taxon>asterids</taxon>
        <taxon>lamiids</taxon>
        <taxon>Boraginales</taxon>
        <taxon>Boraginaceae</taxon>
        <taxon>Boraginoideae</taxon>
        <taxon>Lithospermeae</taxon>
        <taxon>Lithospermum</taxon>
    </lineage>
</organism>
<dbReference type="SMART" id="SM00343">
    <property type="entry name" value="ZnF_C2HC"/>
    <property type="match status" value="2"/>
</dbReference>
<dbReference type="PROSITE" id="PS00141">
    <property type="entry name" value="ASP_PROTEASE"/>
    <property type="match status" value="1"/>
</dbReference>
<feature type="region of interest" description="Disordered" evidence="2">
    <location>
        <begin position="373"/>
        <end position="418"/>
    </location>
</feature>
<dbReference type="InterPro" id="IPR005162">
    <property type="entry name" value="Retrotrans_gag_dom"/>
</dbReference>
<evidence type="ECO:0000313" key="5">
    <source>
        <dbReference type="Proteomes" id="UP001454036"/>
    </source>
</evidence>
<keyword evidence="1" id="KW-0863">Zinc-finger</keyword>
<feature type="compositionally biased region" description="Low complexity" evidence="2">
    <location>
        <begin position="394"/>
        <end position="403"/>
    </location>
</feature>
<dbReference type="PROSITE" id="PS50158">
    <property type="entry name" value="ZF_CCHC"/>
    <property type="match status" value="2"/>
</dbReference>
<dbReference type="InterPro" id="IPR032567">
    <property type="entry name" value="RTL1-rel"/>
</dbReference>
<gene>
    <name evidence="4" type="ORF">LIER_05833</name>
</gene>
<sequence>MPLRVDVCRVIRGTRGARGRPRGARGRARGGRRAGSVVGENEPNVEQQSSGVHPDPVVDPVTEDEVKVGEDLVQAQLVVQHEVEFQSKLFDHFLKRDSRNFYGVGTLIEAIEFIRDMETIFDPMGIEGDLRVRFTTYRLHEGARYRWGNLRLSLTARGEDPVSWERFVKLCRENYCLSTHMAALERELILLTQGGRSVDQYERRFSELCRMLPTVHPSEAKNIETFRDGLRWEIRHRVSLMTFASFHELRNAALKVEMELAELERRVAQQTSPSQSQSSAPVVRPSFSAASSVPRLPTRSGGFQGGITGVPGDVRCFRCGQTGHRMQDCREREMICFRCEQPGHLARDCPQFPRVGGASTSSPVQSAIGGYQGARGGRFGGRGGQGREVGGSQGSVAGSSQSSTGRGQIHIVTQQEARESPRVATGTLLLCHYEAMVLFDSGATHSFISQSFVNALPLCRECLLVPLVILTPEGRSVELVDFDLILGMDWLGRHHTKIDCHRKEIIFASPGRPEILFVGVRKILPSTFISALEARKLMKKGCVGFLGYVVDLEREESRLEDVRVVRKYVDVFPEDLLVLPPARDVEFSIETECFSWDAPVLFVKKKDGTLRLCIDYRQLNKVTIKNHYPLPRIDDLFDQLRDAKVFSKIDLRSAFTDLMNRVFREFLDKFVIVCIDDILIYSSDEEEHERHLQVMLEALRQHRLYAKSTKCEFWLAKVHTQKVEAVNNWE</sequence>
<dbReference type="InterPro" id="IPR001969">
    <property type="entry name" value="Aspartic_peptidase_AS"/>
</dbReference>
<feature type="domain" description="CCHC-type" evidence="3">
    <location>
        <begin position="336"/>
        <end position="351"/>
    </location>
</feature>
<dbReference type="GO" id="GO:0006508">
    <property type="term" value="P:proteolysis"/>
    <property type="evidence" value="ECO:0007669"/>
    <property type="project" value="InterPro"/>
</dbReference>
<dbReference type="FunFam" id="3.30.70.270:FF:000003">
    <property type="entry name" value="Transposon Ty3-G Gag-Pol polyprotein"/>
    <property type="match status" value="1"/>
</dbReference>
<keyword evidence="5" id="KW-1185">Reference proteome</keyword>
<dbReference type="InterPro" id="IPR001878">
    <property type="entry name" value="Znf_CCHC"/>
</dbReference>
<keyword evidence="1" id="KW-0479">Metal-binding</keyword>
<keyword evidence="1" id="KW-0862">Zinc</keyword>